<dbReference type="Proteomes" id="UP001304895">
    <property type="component" value="Unassembled WGS sequence"/>
</dbReference>
<sequence>MGQDCLEMGRTCILALFAGVPCLFGPEPGTLVRSSNCLQSQCVYIADILLASRLGPTCNNASQKRQNLWGVC</sequence>
<evidence type="ECO:0000313" key="2">
    <source>
        <dbReference type="Proteomes" id="UP001304895"/>
    </source>
</evidence>
<accession>A0AAN6UUC7</accession>
<proteinExistence type="predicted"/>
<dbReference type="EMBL" id="MU853402">
    <property type="protein sequence ID" value="KAK4138001.1"/>
    <property type="molecule type" value="Genomic_DNA"/>
</dbReference>
<organism evidence="1 2">
    <name type="scientific">Trichocladium antarcticum</name>
    <dbReference type="NCBI Taxonomy" id="1450529"/>
    <lineage>
        <taxon>Eukaryota</taxon>
        <taxon>Fungi</taxon>
        <taxon>Dikarya</taxon>
        <taxon>Ascomycota</taxon>
        <taxon>Pezizomycotina</taxon>
        <taxon>Sordariomycetes</taxon>
        <taxon>Sordariomycetidae</taxon>
        <taxon>Sordariales</taxon>
        <taxon>Chaetomiaceae</taxon>
        <taxon>Trichocladium</taxon>
    </lineage>
</organism>
<reference evidence="1" key="1">
    <citation type="journal article" date="2023" name="Mol. Phylogenet. Evol.">
        <title>Genome-scale phylogeny and comparative genomics of the fungal order Sordariales.</title>
        <authorList>
            <person name="Hensen N."/>
            <person name="Bonometti L."/>
            <person name="Westerberg I."/>
            <person name="Brannstrom I.O."/>
            <person name="Guillou S."/>
            <person name="Cros-Aarteil S."/>
            <person name="Calhoun S."/>
            <person name="Haridas S."/>
            <person name="Kuo A."/>
            <person name="Mondo S."/>
            <person name="Pangilinan J."/>
            <person name="Riley R."/>
            <person name="LaButti K."/>
            <person name="Andreopoulos B."/>
            <person name="Lipzen A."/>
            <person name="Chen C."/>
            <person name="Yan M."/>
            <person name="Daum C."/>
            <person name="Ng V."/>
            <person name="Clum A."/>
            <person name="Steindorff A."/>
            <person name="Ohm R.A."/>
            <person name="Martin F."/>
            <person name="Silar P."/>
            <person name="Natvig D.O."/>
            <person name="Lalanne C."/>
            <person name="Gautier V."/>
            <person name="Ament-Velasquez S.L."/>
            <person name="Kruys A."/>
            <person name="Hutchinson M.I."/>
            <person name="Powell A.J."/>
            <person name="Barry K."/>
            <person name="Miller A.N."/>
            <person name="Grigoriev I.V."/>
            <person name="Debuchy R."/>
            <person name="Gladieux P."/>
            <person name="Hiltunen Thoren M."/>
            <person name="Johannesson H."/>
        </authorList>
    </citation>
    <scope>NUCLEOTIDE SEQUENCE</scope>
    <source>
        <strain evidence="1">CBS 123565</strain>
    </source>
</reference>
<protein>
    <submittedName>
        <fullName evidence="1">Uncharacterized protein</fullName>
    </submittedName>
</protein>
<name>A0AAN6UUC7_9PEZI</name>
<gene>
    <name evidence="1" type="ORF">BT67DRAFT_127869</name>
</gene>
<dbReference type="AlphaFoldDB" id="A0AAN6UUC7"/>
<reference evidence="1" key="2">
    <citation type="submission" date="2023-05" db="EMBL/GenBank/DDBJ databases">
        <authorList>
            <consortium name="Lawrence Berkeley National Laboratory"/>
            <person name="Steindorff A."/>
            <person name="Hensen N."/>
            <person name="Bonometti L."/>
            <person name="Westerberg I."/>
            <person name="Brannstrom I.O."/>
            <person name="Guillou S."/>
            <person name="Cros-Aarteil S."/>
            <person name="Calhoun S."/>
            <person name="Haridas S."/>
            <person name="Kuo A."/>
            <person name="Mondo S."/>
            <person name="Pangilinan J."/>
            <person name="Riley R."/>
            <person name="Labutti K."/>
            <person name="Andreopoulos B."/>
            <person name="Lipzen A."/>
            <person name="Chen C."/>
            <person name="Yanf M."/>
            <person name="Daum C."/>
            <person name="Ng V."/>
            <person name="Clum A."/>
            <person name="Ohm R."/>
            <person name="Martin F."/>
            <person name="Silar P."/>
            <person name="Natvig D."/>
            <person name="Lalanne C."/>
            <person name="Gautier V."/>
            <person name="Ament-Velasquez S.L."/>
            <person name="Kruys A."/>
            <person name="Hutchinson M.I."/>
            <person name="Powell A.J."/>
            <person name="Barry K."/>
            <person name="Miller A.N."/>
            <person name="Grigoriev I.V."/>
            <person name="Debuchy R."/>
            <person name="Gladieux P."/>
            <person name="Thoren M.H."/>
            <person name="Johannesson H."/>
        </authorList>
    </citation>
    <scope>NUCLEOTIDE SEQUENCE</scope>
    <source>
        <strain evidence="1">CBS 123565</strain>
    </source>
</reference>
<keyword evidence="2" id="KW-1185">Reference proteome</keyword>
<comment type="caution">
    <text evidence="1">The sequence shown here is derived from an EMBL/GenBank/DDBJ whole genome shotgun (WGS) entry which is preliminary data.</text>
</comment>
<evidence type="ECO:0000313" key="1">
    <source>
        <dbReference type="EMBL" id="KAK4138001.1"/>
    </source>
</evidence>